<dbReference type="OrthoDB" id="4085451at2759"/>
<name>S8FPV8_FOMSC</name>
<feature type="compositionally biased region" description="Basic and acidic residues" evidence="1">
    <location>
        <begin position="52"/>
        <end position="62"/>
    </location>
</feature>
<reference evidence="2 3" key="1">
    <citation type="journal article" date="2012" name="Science">
        <title>The Paleozoic origin of enzymatic lignin decomposition reconstructed from 31 fungal genomes.</title>
        <authorList>
            <person name="Floudas D."/>
            <person name="Binder M."/>
            <person name="Riley R."/>
            <person name="Barry K."/>
            <person name="Blanchette R.A."/>
            <person name="Henrissat B."/>
            <person name="Martinez A.T."/>
            <person name="Otillar R."/>
            <person name="Spatafora J.W."/>
            <person name="Yadav J.S."/>
            <person name="Aerts A."/>
            <person name="Benoit I."/>
            <person name="Boyd A."/>
            <person name="Carlson A."/>
            <person name="Copeland A."/>
            <person name="Coutinho P.M."/>
            <person name="de Vries R.P."/>
            <person name="Ferreira P."/>
            <person name="Findley K."/>
            <person name="Foster B."/>
            <person name="Gaskell J."/>
            <person name="Glotzer D."/>
            <person name="Gorecki P."/>
            <person name="Heitman J."/>
            <person name="Hesse C."/>
            <person name="Hori C."/>
            <person name="Igarashi K."/>
            <person name="Jurgens J.A."/>
            <person name="Kallen N."/>
            <person name="Kersten P."/>
            <person name="Kohler A."/>
            <person name="Kuees U."/>
            <person name="Kumar T.K.A."/>
            <person name="Kuo A."/>
            <person name="LaButti K."/>
            <person name="Larrondo L.F."/>
            <person name="Lindquist E."/>
            <person name="Ling A."/>
            <person name="Lombard V."/>
            <person name="Lucas S."/>
            <person name="Lundell T."/>
            <person name="Martin R."/>
            <person name="McLaughlin D.J."/>
            <person name="Morgenstern I."/>
            <person name="Morin E."/>
            <person name="Murat C."/>
            <person name="Nagy L.G."/>
            <person name="Nolan M."/>
            <person name="Ohm R.A."/>
            <person name="Patyshakuliyeva A."/>
            <person name="Rokas A."/>
            <person name="Ruiz-Duenas F.J."/>
            <person name="Sabat G."/>
            <person name="Salamov A."/>
            <person name="Samejima M."/>
            <person name="Schmutz J."/>
            <person name="Slot J.C."/>
            <person name="St John F."/>
            <person name="Stenlid J."/>
            <person name="Sun H."/>
            <person name="Sun S."/>
            <person name="Syed K."/>
            <person name="Tsang A."/>
            <person name="Wiebenga A."/>
            <person name="Young D."/>
            <person name="Pisabarro A."/>
            <person name="Eastwood D.C."/>
            <person name="Martin F."/>
            <person name="Cullen D."/>
            <person name="Grigoriev I.V."/>
            <person name="Hibbett D.S."/>
        </authorList>
    </citation>
    <scope>NUCLEOTIDE SEQUENCE</scope>
    <source>
        <strain evidence="3">FP-58527</strain>
    </source>
</reference>
<dbReference type="HOGENOM" id="CLU_095043_0_0_1"/>
<dbReference type="eggNOG" id="ENOG502SAY0">
    <property type="taxonomic scope" value="Eukaryota"/>
</dbReference>
<evidence type="ECO:0000313" key="2">
    <source>
        <dbReference type="EMBL" id="EPT00335.1"/>
    </source>
</evidence>
<organism evidence="2 3">
    <name type="scientific">Fomitopsis schrenkii</name>
    <name type="common">Brown rot fungus</name>
    <dbReference type="NCBI Taxonomy" id="2126942"/>
    <lineage>
        <taxon>Eukaryota</taxon>
        <taxon>Fungi</taxon>
        <taxon>Dikarya</taxon>
        <taxon>Basidiomycota</taxon>
        <taxon>Agaricomycotina</taxon>
        <taxon>Agaricomycetes</taxon>
        <taxon>Polyporales</taxon>
        <taxon>Fomitopsis</taxon>
    </lineage>
</organism>
<feature type="region of interest" description="Disordered" evidence="1">
    <location>
        <begin position="1"/>
        <end position="62"/>
    </location>
</feature>
<keyword evidence="3" id="KW-1185">Reference proteome</keyword>
<dbReference type="Proteomes" id="UP000015241">
    <property type="component" value="Unassembled WGS sequence"/>
</dbReference>
<proteinExistence type="predicted"/>
<feature type="region of interest" description="Disordered" evidence="1">
    <location>
        <begin position="93"/>
        <end position="113"/>
    </location>
</feature>
<protein>
    <submittedName>
        <fullName evidence="2">Uncharacterized protein</fullName>
    </submittedName>
</protein>
<dbReference type="InParanoid" id="S8FPV8"/>
<gene>
    <name evidence="2" type="ORF">FOMPIDRAFT_1060342</name>
</gene>
<accession>S8FPV8</accession>
<sequence>MGGATSKPVRHFPKISKAPATWAGARTPRPDELAAATGGPSKLAPSPQASETRSEAIERDARDPQFMAMLSKLGPVKVDHHMHTLRPAADQAQRVFQARQRSEEDARSPTPTRNRMLAGTLHGLLEERKSVATREELEKLASRYEIDVDKLESVARFVSSPSVDEGAVRRKVDGDGVEQVKMKASWVDPQLRSTQPYIA</sequence>
<dbReference type="AlphaFoldDB" id="S8FPV8"/>
<evidence type="ECO:0000256" key="1">
    <source>
        <dbReference type="SAM" id="MobiDB-lite"/>
    </source>
</evidence>
<evidence type="ECO:0000313" key="3">
    <source>
        <dbReference type="Proteomes" id="UP000015241"/>
    </source>
</evidence>
<dbReference type="EMBL" id="KE504149">
    <property type="protein sequence ID" value="EPT00335.1"/>
    <property type="molecule type" value="Genomic_DNA"/>
</dbReference>